<evidence type="ECO:0000256" key="5">
    <source>
        <dbReference type="RuleBase" id="RU004404"/>
    </source>
</evidence>
<accession>A0ABU8F3Q8</accession>
<dbReference type="RefSeq" id="WP_336497196.1">
    <property type="nucleotide sequence ID" value="NZ_JBAWSY010000004.1"/>
</dbReference>
<dbReference type="Pfam" id="PF03572">
    <property type="entry name" value="Peptidase_S41"/>
    <property type="match status" value="1"/>
</dbReference>
<dbReference type="Gene3D" id="1.10.101.10">
    <property type="entry name" value="PGBD-like superfamily/PGBD"/>
    <property type="match status" value="1"/>
</dbReference>
<dbReference type="InterPro" id="IPR055210">
    <property type="entry name" value="CtpA/B_N"/>
</dbReference>
<dbReference type="Pfam" id="PF17820">
    <property type="entry name" value="PDZ_6"/>
    <property type="match status" value="1"/>
</dbReference>
<dbReference type="CDD" id="cd07560">
    <property type="entry name" value="Peptidase_S41_CPP"/>
    <property type="match status" value="1"/>
</dbReference>
<dbReference type="PANTHER" id="PTHR32060">
    <property type="entry name" value="TAIL-SPECIFIC PROTEASE"/>
    <property type="match status" value="1"/>
</dbReference>
<keyword evidence="9" id="KW-1185">Reference proteome</keyword>
<protein>
    <submittedName>
        <fullName evidence="8">S41 family peptidase</fullName>
    </submittedName>
</protein>
<dbReference type="Gene3D" id="3.30.750.44">
    <property type="match status" value="1"/>
</dbReference>
<evidence type="ECO:0000256" key="4">
    <source>
        <dbReference type="ARBA" id="ARBA00022825"/>
    </source>
</evidence>
<feature type="domain" description="PDZ" evidence="7">
    <location>
        <begin position="93"/>
        <end position="156"/>
    </location>
</feature>
<sequence>MRKSRIFLYVILFVILLGIFYFWMVKPANKQTTTTTSISNSQVIDEAFQLIKKEAVFAKKENILVEGAIRGMAEALEDPHSTYLTKEEALAQESSLAEERVGIGVEITQSGGKFVVVSPLKDSPAYRAGLKPQDEIVRVNGEKLDGKSMAELVKMLSGEKGTSLKMTVYRSSEERHVELHMKREVIAMHTVSSEVYEAEDFSIGIVTISIFGEKTGEEWAKQTKALVDRGIDGLLIDVRGNPGGYLYSVSSIVSTLLENGKTFAYMQDANGVLEMLNTESKEKPYLNKIPAVLLQNGGSASASEVLAGALKDNNRAMIVGETSYGKGTVQESHPLSNGGKLKISTHKWLTPKQEWIHHKGIQADLKVEPEELYTMDIKYPHGEFRVGDFGEEIKYVQNVLRALGYNIGRKDGYFDEDTMDGVEKYRQERSLEPSSEIDDVLFQSISKTLMEYKTRKENDKQLQMGISYLVHEMKK</sequence>
<dbReference type="Pfam" id="PF01471">
    <property type="entry name" value="PG_binding_1"/>
    <property type="match status" value="1"/>
</dbReference>
<dbReference type="SUPFAM" id="SSF52096">
    <property type="entry name" value="ClpP/crotonase"/>
    <property type="match status" value="1"/>
</dbReference>
<dbReference type="SUPFAM" id="SSF47090">
    <property type="entry name" value="PGBD-like"/>
    <property type="match status" value="1"/>
</dbReference>
<keyword evidence="6" id="KW-1133">Transmembrane helix</keyword>
<dbReference type="InterPro" id="IPR036034">
    <property type="entry name" value="PDZ_sf"/>
</dbReference>
<keyword evidence="2 5" id="KW-0645">Protease</keyword>
<dbReference type="InterPro" id="IPR036366">
    <property type="entry name" value="PGBDSf"/>
</dbReference>
<evidence type="ECO:0000256" key="3">
    <source>
        <dbReference type="ARBA" id="ARBA00022801"/>
    </source>
</evidence>
<dbReference type="CDD" id="cd06782">
    <property type="entry name" value="cpPDZ_CPP-like"/>
    <property type="match status" value="1"/>
</dbReference>
<dbReference type="PANTHER" id="PTHR32060:SF30">
    <property type="entry name" value="CARBOXY-TERMINAL PROCESSING PROTEASE CTPA"/>
    <property type="match status" value="1"/>
</dbReference>
<feature type="transmembrane region" description="Helical" evidence="6">
    <location>
        <begin position="7"/>
        <end position="24"/>
    </location>
</feature>
<comment type="caution">
    <text evidence="8">The sequence shown here is derived from an EMBL/GenBank/DDBJ whole genome shotgun (WGS) entry which is preliminary data.</text>
</comment>
<keyword evidence="3 5" id="KW-0378">Hydrolase</keyword>
<proteinExistence type="inferred from homology"/>
<organism evidence="8 9">
    <name type="scientific">Psychrobacillus mangrovi</name>
    <dbReference type="NCBI Taxonomy" id="3117745"/>
    <lineage>
        <taxon>Bacteria</taxon>
        <taxon>Bacillati</taxon>
        <taxon>Bacillota</taxon>
        <taxon>Bacilli</taxon>
        <taxon>Bacillales</taxon>
        <taxon>Bacillaceae</taxon>
        <taxon>Psychrobacillus</taxon>
    </lineage>
</organism>
<dbReference type="PROSITE" id="PS50106">
    <property type="entry name" value="PDZ"/>
    <property type="match status" value="1"/>
</dbReference>
<evidence type="ECO:0000313" key="8">
    <source>
        <dbReference type="EMBL" id="MEI4769643.1"/>
    </source>
</evidence>
<dbReference type="SUPFAM" id="SSF50156">
    <property type="entry name" value="PDZ domain-like"/>
    <property type="match status" value="1"/>
</dbReference>
<evidence type="ECO:0000313" key="9">
    <source>
        <dbReference type="Proteomes" id="UP001364890"/>
    </source>
</evidence>
<dbReference type="InterPro" id="IPR001478">
    <property type="entry name" value="PDZ"/>
</dbReference>
<reference evidence="8 9" key="1">
    <citation type="submission" date="2024-01" db="EMBL/GenBank/DDBJ databases">
        <title>Seven novel Bacillus-like species.</title>
        <authorList>
            <person name="Liu G."/>
        </authorList>
    </citation>
    <scope>NUCLEOTIDE SEQUENCE [LARGE SCALE GENOMIC DNA]</scope>
    <source>
        <strain evidence="8 9">FJAT-51614</strain>
    </source>
</reference>
<dbReference type="InterPro" id="IPR004447">
    <property type="entry name" value="Peptidase_S41A"/>
</dbReference>
<name>A0ABU8F3Q8_9BACI</name>
<evidence type="ECO:0000256" key="2">
    <source>
        <dbReference type="ARBA" id="ARBA00022670"/>
    </source>
</evidence>
<dbReference type="NCBIfam" id="TIGR00225">
    <property type="entry name" value="prc"/>
    <property type="match status" value="1"/>
</dbReference>
<dbReference type="InterPro" id="IPR036365">
    <property type="entry name" value="PGBD-like_sf"/>
</dbReference>
<gene>
    <name evidence="8" type="ORF">WAX74_08280</name>
</gene>
<dbReference type="SMART" id="SM00245">
    <property type="entry name" value="TSPc"/>
    <property type="match status" value="1"/>
</dbReference>
<dbReference type="SMART" id="SM00228">
    <property type="entry name" value="PDZ"/>
    <property type="match status" value="1"/>
</dbReference>
<evidence type="ECO:0000256" key="1">
    <source>
        <dbReference type="ARBA" id="ARBA00009179"/>
    </source>
</evidence>
<dbReference type="EMBL" id="JBAWSY010000004">
    <property type="protein sequence ID" value="MEI4769643.1"/>
    <property type="molecule type" value="Genomic_DNA"/>
</dbReference>
<dbReference type="Pfam" id="PF22694">
    <property type="entry name" value="CtpB_N-like"/>
    <property type="match status" value="1"/>
</dbReference>
<keyword evidence="4 5" id="KW-0720">Serine protease</keyword>
<dbReference type="InterPro" id="IPR002477">
    <property type="entry name" value="Peptidoglycan-bd-like"/>
</dbReference>
<dbReference type="Proteomes" id="UP001364890">
    <property type="component" value="Unassembled WGS sequence"/>
</dbReference>
<dbReference type="InterPro" id="IPR041489">
    <property type="entry name" value="PDZ_6"/>
</dbReference>
<dbReference type="Gene3D" id="2.30.42.10">
    <property type="match status" value="1"/>
</dbReference>
<evidence type="ECO:0000259" key="7">
    <source>
        <dbReference type="PROSITE" id="PS50106"/>
    </source>
</evidence>
<dbReference type="InterPro" id="IPR029045">
    <property type="entry name" value="ClpP/crotonase-like_dom_sf"/>
</dbReference>
<keyword evidence="6" id="KW-0812">Transmembrane</keyword>
<dbReference type="Gene3D" id="3.90.226.10">
    <property type="entry name" value="2-enoyl-CoA Hydratase, Chain A, domain 1"/>
    <property type="match status" value="1"/>
</dbReference>
<comment type="similarity">
    <text evidence="1 5">Belongs to the peptidase S41A family.</text>
</comment>
<keyword evidence="6" id="KW-0472">Membrane</keyword>
<evidence type="ECO:0000256" key="6">
    <source>
        <dbReference type="SAM" id="Phobius"/>
    </source>
</evidence>
<dbReference type="InterPro" id="IPR005151">
    <property type="entry name" value="Tail-specific_protease"/>
</dbReference>